<dbReference type="Gramene" id="ONIVA08G12880.1">
    <property type="protein sequence ID" value="ONIVA08G12880.1"/>
    <property type="gene ID" value="ONIVA08G12880"/>
</dbReference>
<reference evidence="2" key="2">
    <citation type="submission" date="2018-04" db="EMBL/GenBank/DDBJ databases">
        <title>OnivRS2 (Oryza nivara Reference Sequence Version 2).</title>
        <authorList>
            <person name="Zhang J."/>
            <person name="Kudrna D."/>
            <person name="Lee S."/>
            <person name="Talag J."/>
            <person name="Rajasekar S."/>
            <person name="Welchert J."/>
            <person name="Hsing Y.-I."/>
            <person name="Wing R.A."/>
        </authorList>
    </citation>
    <scope>NUCLEOTIDE SEQUENCE [LARGE SCALE GENOMIC DNA]</scope>
    <source>
        <strain evidence="2">SL10</strain>
    </source>
</reference>
<evidence type="ECO:0000313" key="2">
    <source>
        <dbReference type="EnsemblPlants" id="ONIVA08G12880.1"/>
    </source>
</evidence>
<accession>A0A0E0IAV0</accession>
<name>A0A0E0IAV0_ORYNI</name>
<evidence type="ECO:0000256" key="1">
    <source>
        <dbReference type="SAM" id="MobiDB-lite"/>
    </source>
</evidence>
<proteinExistence type="predicted"/>
<dbReference type="HOGENOM" id="CLU_2240837_0_0_1"/>
<protein>
    <submittedName>
        <fullName evidence="2">Uncharacterized protein</fullName>
    </submittedName>
</protein>
<reference evidence="2" key="1">
    <citation type="submission" date="2015-04" db="UniProtKB">
        <authorList>
            <consortium name="EnsemblPlants"/>
        </authorList>
    </citation>
    <scope>IDENTIFICATION</scope>
    <source>
        <strain evidence="2">SL10</strain>
    </source>
</reference>
<sequence length="105" mass="10714">MGRSRGHPAPAEWRCRLDSSLSSLSREAVAGPVPSAQAAGRWLRSPALGDNQQDWGSRAREGRRGGGAEAETESGGARGDGSRGGGAPALRRVWSCGCVAGSASP</sequence>
<feature type="compositionally biased region" description="Basic and acidic residues" evidence="1">
    <location>
        <begin position="57"/>
        <end position="66"/>
    </location>
</feature>
<dbReference type="Proteomes" id="UP000006591">
    <property type="component" value="Chromosome 8"/>
</dbReference>
<dbReference type="AlphaFoldDB" id="A0A0E0IAV0"/>
<feature type="compositionally biased region" description="Gly residues" evidence="1">
    <location>
        <begin position="76"/>
        <end position="87"/>
    </location>
</feature>
<evidence type="ECO:0000313" key="3">
    <source>
        <dbReference type="Proteomes" id="UP000006591"/>
    </source>
</evidence>
<dbReference type="EnsemblPlants" id="ONIVA08G12880.1">
    <property type="protein sequence ID" value="ONIVA08G12880.1"/>
    <property type="gene ID" value="ONIVA08G12880"/>
</dbReference>
<feature type="region of interest" description="Disordered" evidence="1">
    <location>
        <begin position="24"/>
        <end position="89"/>
    </location>
</feature>
<keyword evidence="3" id="KW-1185">Reference proteome</keyword>
<organism evidence="2">
    <name type="scientific">Oryza nivara</name>
    <name type="common">Indian wild rice</name>
    <name type="synonym">Oryza sativa f. spontanea</name>
    <dbReference type="NCBI Taxonomy" id="4536"/>
    <lineage>
        <taxon>Eukaryota</taxon>
        <taxon>Viridiplantae</taxon>
        <taxon>Streptophyta</taxon>
        <taxon>Embryophyta</taxon>
        <taxon>Tracheophyta</taxon>
        <taxon>Spermatophyta</taxon>
        <taxon>Magnoliopsida</taxon>
        <taxon>Liliopsida</taxon>
        <taxon>Poales</taxon>
        <taxon>Poaceae</taxon>
        <taxon>BOP clade</taxon>
        <taxon>Oryzoideae</taxon>
        <taxon>Oryzeae</taxon>
        <taxon>Oryzinae</taxon>
        <taxon>Oryza</taxon>
    </lineage>
</organism>